<comment type="function">
    <text evidence="5">Required for morphogenesis and for the elongation of the flagellar filament by facilitating polymerization of the flagellin monomers at the tip of growing filament. Forms a capping structure, which prevents flagellin subunits (transported through the central channel of the flagellum) from leaking out without polymerization at the distal end.</text>
</comment>
<comment type="subunit">
    <text evidence="2 5">Homopentamer.</text>
</comment>
<evidence type="ECO:0000259" key="6">
    <source>
        <dbReference type="Pfam" id="PF02465"/>
    </source>
</evidence>
<evidence type="ECO:0000256" key="4">
    <source>
        <dbReference type="ARBA" id="ARBA00023143"/>
    </source>
</evidence>
<evidence type="ECO:0000256" key="3">
    <source>
        <dbReference type="ARBA" id="ARBA00023054"/>
    </source>
</evidence>
<dbReference type="GO" id="GO:0005576">
    <property type="term" value="C:extracellular region"/>
    <property type="evidence" value="ECO:0007669"/>
    <property type="project" value="UniProtKB-SubCell"/>
</dbReference>
<reference evidence="8" key="1">
    <citation type="submission" date="2020-10" db="EMBL/GenBank/DDBJ databases">
        <authorList>
            <person name="Gilroy R."/>
        </authorList>
    </citation>
    <scope>NUCLEOTIDE SEQUENCE</scope>
    <source>
        <strain evidence="8">ChiSxjej1B13-7958</strain>
    </source>
</reference>
<evidence type="ECO:0000259" key="7">
    <source>
        <dbReference type="Pfam" id="PF07195"/>
    </source>
</evidence>
<name>A0A9D1DE31_9FIRM</name>
<evidence type="ECO:0000256" key="5">
    <source>
        <dbReference type="RuleBase" id="RU362066"/>
    </source>
</evidence>
<evidence type="ECO:0000313" key="8">
    <source>
        <dbReference type="EMBL" id="HIR47251.1"/>
    </source>
</evidence>
<sequence length="861" mass="92186">MASISSLMGSSSSSSIYGSRNSNIISGLASGLDTESMIEGMLQGYKSKITGLQQDRQSLLWKQQAYQSISDKLVEFSRKYMSYTSSTNLLSSSFFNNAVLTTTGGKFADMVSATGKTSSNITIDAVAQLATSSRYTHSASGLGQATVGTDGKLTVTGDGTFDVNGKMNVSELEGSLSLKYGNKEITINFDELEFFDKKGDGSGTITADDLKSAIEKKLEDQNITLSSGDQKAASELIKVEVGSNGEITFSDKTSAGNTVEISGATGKLKDSLGLTGDKFGSSFTFKEGTYTTQVSTAEYLSDKSITVTLNGVKKTISLADIVKDGNGYINSNDTFKDNLQSALDKAFGGEKVTVGVDGGKLSFAVSQGSTLAVSSSVGKALGFEDSMTTYVNTSQTLGQLGTFNKDTGELTIGGMKVQGTLMEKVPKDQWIKQDDGTYIDSQGNKLDAEGYRLSKDGERLYEFSLTVNGKEVGKFTQDTALETVMNAINSDTEAGVNVSYSNLTNQFVFTAKESGEGGQIEMGDGLAQALFGKVDIKDETTYTAGQDAIFKATVNGSTMYLSRSSNTFDMDGMSVTLKGTFNNTDRGTDADPIKSSDLTGMTSANESKMFEKGESVTFTSKSDTDTIVDAIKQMVEDYNKIVTEVKGAYSDMPLQRTNGSKYEPLTEEQKADMSESEIEAYEEKAKTGLLFGDNDLSSLYNALRSAVTPGGSDGSLLRSIGINTSYSEGLTTIELDESALREALETNPDQVKDIFTKSKDNGASSDGLMTSIQKVTNRYAATTGATKGILIEKAGSKYSPTAALDNTLLDQMNEIDDQIETWQNKMSDKVDYYTNKFTQLEMLIQQMNSQSSTLSGLMGGY</sequence>
<accession>A0A9D1DE31</accession>
<comment type="similarity">
    <text evidence="1 5">Belongs to the FliD family.</text>
</comment>
<dbReference type="Proteomes" id="UP000824242">
    <property type="component" value="Unassembled WGS sequence"/>
</dbReference>
<dbReference type="GO" id="GO:0009421">
    <property type="term" value="C:bacterial-type flagellum filament cap"/>
    <property type="evidence" value="ECO:0007669"/>
    <property type="project" value="InterPro"/>
</dbReference>
<keyword evidence="4 5" id="KW-0975">Bacterial flagellum</keyword>
<evidence type="ECO:0000256" key="1">
    <source>
        <dbReference type="ARBA" id="ARBA00009764"/>
    </source>
</evidence>
<dbReference type="InterPro" id="IPR003481">
    <property type="entry name" value="FliD_N"/>
</dbReference>
<keyword evidence="8" id="KW-0969">Cilium</keyword>
<comment type="subcellular location">
    <subcellularLocation>
        <location evidence="5">Secreted</location>
    </subcellularLocation>
    <subcellularLocation>
        <location evidence="5">Bacterial flagellum</location>
    </subcellularLocation>
</comment>
<keyword evidence="3" id="KW-0175">Coiled coil</keyword>
<dbReference type="InterPro" id="IPR040026">
    <property type="entry name" value="FliD"/>
</dbReference>
<dbReference type="PANTHER" id="PTHR30288">
    <property type="entry name" value="FLAGELLAR CAP/ASSEMBLY PROTEIN FLID"/>
    <property type="match status" value="1"/>
</dbReference>
<dbReference type="GO" id="GO:0009424">
    <property type="term" value="C:bacterial-type flagellum hook"/>
    <property type="evidence" value="ECO:0007669"/>
    <property type="project" value="UniProtKB-UniRule"/>
</dbReference>
<organism evidence="8 9">
    <name type="scientific">Candidatus Caccousia avicola</name>
    <dbReference type="NCBI Taxonomy" id="2840721"/>
    <lineage>
        <taxon>Bacteria</taxon>
        <taxon>Bacillati</taxon>
        <taxon>Bacillota</taxon>
        <taxon>Clostridia</taxon>
        <taxon>Eubacteriales</taxon>
        <taxon>Oscillospiraceae</taxon>
        <taxon>Oscillospiraceae incertae sedis</taxon>
        <taxon>Candidatus Caccousia</taxon>
    </lineage>
</organism>
<evidence type="ECO:0000256" key="2">
    <source>
        <dbReference type="ARBA" id="ARBA00011255"/>
    </source>
</evidence>
<dbReference type="EMBL" id="DVGZ01000064">
    <property type="protein sequence ID" value="HIR47251.1"/>
    <property type="molecule type" value="Genomic_DNA"/>
</dbReference>
<dbReference type="GO" id="GO:0071973">
    <property type="term" value="P:bacterial-type flagellum-dependent cell motility"/>
    <property type="evidence" value="ECO:0007669"/>
    <property type="project" value="TreeGrafter"/>
</dbReference>
<comment type="caution">
    <text evidence="8">The sequence shown here is derived from an EMBL/GenBank/DDBJ whole genome shotgun (WGS) entry which is preliminary data.</text>
</comment>
<keyword evidence="5" id="KW-0964">Secreted</keyword>
<dbReference type="PANTHER" id="PTHR30288:SF0">
    <property type="entry name" value="FLAGELLAR HOOK-ASSOCIATED PROTEIN 2"/>
    <property type="match status" value="1"/>
</dbReference>
<feature type="domain" description="Flagellar hook-associated protein 2 N-terminal" evidence="6">
    <location>
        <begin position="30"/>
        <end position="132"/>
    </location>
</feature>
<reference evidence="8" key="2">
    <citation type="journal article" date="2021" name="PeerJ">
        <title>Extensive microbial diversity within the chicken gut microbiome revealed by metagenomics and culture.</title>
        <authorList>
            <person name="Gilroy R."/>
            <person name="Ravi A."/>
            <person name="Getino M."/>
            <person name="Pursley I."/>
            <person name="Horton D.L."/>
            <person name="Alikhan N.F."/>
            <person name="Baker D."/>
            <person name="Gharbi K."/>
            <person name="Hall N."/>
            <person name="Watson M."/>
            <person name="Adriaenssens E.M."/>
            <person name="Foster-Nyarko E."/>
            <person name="Jarju S."/>
            <person name="Secka A."/>
            <person name="Antonio M."/>
            <person name="Oren A."/>
            <person name="Chaudhuri R.R."/>
            <person name="La Ragione R."/>
            <person name="Hildebrand F."/>
            <person name="Pallen M.J."/>
        </authorList>
    </citation>
    <scope>NUCLEOTIDE SEQUENCE</scope>
    <source>
        <strain evidence="8">ChiSxjej1B13-7958</strain>
    </source>
</reference>
<evidence type="ECO:0000313" key="9">
    <source>
        <dbReference type="Proteomes" id="UP000824242"/>
    </source>
</evidence>
<dbReference type="AlphaFoldDB" id="A0A9D1DE31"/>
<dbReference type="Pfam" id="PF02465">
    <property type="entry name" value="FliD_N"/>
    <property type="match status" value="1"/>
</dbReference>
<dbReference type="Pfam" id="PF07195">
    <property type="entry name" value="FliD_C"/>
    <property type="match status" value="1"/>
</dbReference>
<keyword evidence="8" id="KW-0282">Flagellum</keyword>
<keyword evidence="8" id="KW-0966">Cell projection</keyword>
<proteinExistence type="inferred from homology"/>
<feature type="domain" description="Flagellar hook-associated protein 2 C-terminal" evidence="7">
    <location>
        <begin position="545"/>
        <end position="849"/>
    </location>
</feature>
<dbReference type="GO" id="GO:0007155">
    <property type="term" value="P:cell adhesion"/>
    <property type="evidence" value="ECO:0007669"/>
    <property type="project" value="InterPro"/>
</dbReference>
<protein>
    <recommendedName>
        <fullName evidence="5">Flagellar hook-associated protein 2</fullName>
        <shortName evidence="5">HAP2</shortName>
    </recommendedName>
    <alternativeName>
        <fullName evidence="5">Flagellar cap protein</fullName>
    </alternativeName>
</protein>
<gene>
    <name evidence="8" type="primary">fliD</name>
    <name evidence="8" type="ORF">IAB89_06275</name>
</gene>
<dbReference type="InterPro" id="IPR010809">
    <property type="entry name" value="FliD_C"/>
</dbReference>